<name>A0ABW5A2I1_9BACL</name>
<proteinExistence type="predicted"/>
<dbReference type="RefSeq" id="WP_386049533.1">
    <property type="nucleotide sequence ID" value="NZ_JBHUIO010000012.1"/>
</dbReference>
<evidence type="ECO:0000313" key="1">
    <source>
        <dbReference type="EMBL" id="MFD2172144.1"/>
    </source>
</evidence>
<protein>
    <submittedName>
        <fullName evidence="1">DUF3679 domain-containing protein</fullName>
    </submittedName>
</protein>
<accession>A0ABW5A2I1</accession>
<dbReference type="Pfam" id="PF12438">
    <property type="entry name" value="DUF3679"/>
    <property type="match status" value="1"/>
</dbReference>
<evidence type="ECO:0000313" key="2">
    <source>
        <dbReference type="Proteomes" id="UP001597343"/>
    </source>
</evidence>
<dbReference type="Proteomes" id="UP001597343">
    <property type="component" value="Unassembled WGS sequence"/>
</dbReference>
<sequence length="119" mass="12512">MRRAIEGAALYGVLLVLLATMILFGIVTAEKGVNSLVGADDPQALAIQSTTNGEVDLKILGKQVTGTKVPWGDQLSDALEGGESVVADTLDQVSLTIGSWMQTGAKSVLGKLQEWVFPQ</sequence>
<keyword evidence="2" id="KW-1185">Reference proteome</keyword>
<comment type="caution">
    <text evidence="1">The sequence shown here is derived from an EMBL/GenBank/DDBJ whole genome shotgun (WGS) entry which is preliminary data.</text>
</comment>
<dbReference type="InterPro" id="IPR020534">
    <property type="entry name" value="Uncharacterised_YqxA"/>
</dbReference>
<gene>
    <name evidence="1" type="ORF">ACFSOY_19455</name>
</gene>
<organism evidence="1 2">
    <name type="scientific">Tumebacillus lipolyticus</name>
    <dbReference type="NCBI Taxonomy" id="1280370"/>
    <lineage>
        <taxon>Bacteria</taxon>
        <taxon>Bacillati</taxon>
        <taxon>Bacillota</taxon>
        <taxon>Bacilli</taxon>
        <taxon>Bacillales</taxon>
        <taxon>Alicyclobacillaceae</taxon>
        <taxon>Tumebacillus</taxon>
    </lineage>
</organism>
<dbReference type="EMBL" id="JBHUIO010000012">
    <property type="protein sequence ID" value="MFD2172144.1"/>
    <property type="molecule type" value="Genomic_DNA"/>
</dbReference>
<reference evidence="2" key="1">
    <citation type="journal article" date="2019" name="Int. J. Syst. Evol. Microbiol.">
        <title>The Global Catalogue of Microorganisms (GCM) 10K type strain sequencing project: providing services to taxonomists for standard genome sequencing and annotation.</title>
        <authorList>
            <consortium name="The Broad Institute Genomics Platform"/>
            <consortium name="The Broad Institute Genome Sequencing Center for Infectious Disease"/>
            <person name="Wu L."/>
            <person name="Ma J."/>
        </authorList>
    </citation>
    <scope>NUCLEOTIDE SEQUENCE [LARGE SCALE GENOMIC DNA]</scope>
    <source>
        <strain evidence="2">CGMCC 1.13574</strain>
    </source>
</reference>